<gene>
    <name evidence="3" type="ORF">KIPB_001622</name>
</gene>
<keyword evidence="2" id="KW-0472">Membrane</keyword>
<protein>
    <submittedName>
        <fullName evidence="3">Uncharacterized protein</fullName>
    </submittedName>
</protein>
<keyword evidence="2" id="KW-1133">Transmembrane helix</keyword>
<feature type="compositionally biased region" description="Acidic residues" evidence="1">
    <location>
        <begin position="1078"/>
        <end position="1110"/>
    </location>
</feature>
<feature type="compositionally biased region" description="Acidic residues" evidence="1">
    <location>
        <begin position="101"/>
        <end position="119"/>
    </location>
</feature>
<feature type="transmembrane region" description="Helical" evidence="2">
    <location>
        <begin position="28"/>
        <end position="45"/>
    </location>
</feature>
<name>A0A9K3CR40_9EUKA</name>
<evidence type="ECO:0000313" key="4">
    <source>
        <dbReference type="Proteomes" id="UP000265618"/>
    </source>
</evidence>
<feature type="region of interest" description="Disordered" evidence="1">
    <location>
        <begin position="69"/>
        <end position="123"/>
    </location>
</feature>
<accession>A0A9K3CR40</accession>
<evidence type="ECO:0000256" key="1">
    <source>
        <dbReference type="SAM" id="MobiDB-lite"/>
    </source>
</evidence>
<proteinExistence type="predicted"/>
<keyword evidence="4" id="KW-1185">Reference proteome</keyword>
<dbReference type="AlphaFoldDB" id="A0A9K3CR40"/>
<dbReference type="EMBL" id="BDIP01000238">
    <property type="protein sequence ID" value="GIQ80770.1"/>
    <property type="molecule type" value="Genomic_DNA"/>
</dbReference>
<evidence type="ECO:0000313" key="3">
    <source>
        <dbReference type="EMBL" id="GIQ80770.1"/>
    </source>
</evidence>
<evidence type="ECO:0000256" key="2">
    <source>
        <dbReference type="SAM" id="Phobius"/>
    </source>
</evidence>
<feature type="transmembrane region" description="Helical" evidence="2">
    <location>
        <begin position="152"/>
        <end position="171"/>
    </location>
</feature>
<feature type="region of interest" description="Disordered" evidence="1">
    <location>
        <begin position="277"/>
        <end position="300"/>
    </location>
</feature>
<feature type="non-terminal residue" evidence="3">
    <location>
        <position position="1"/>
    </location>
</feature>
<feature type="region of interest" description="Disordered" evidence="1">
    <location>
        <begin position="502"/>
        <end position="521"/>
    </location>
</feature>
<dbReference type="Proteomes" id="UP000265618">
    <property type="component" value="Unassembled WGS sequence"/>
</dbReference>
<organism evidence="3 4">
    <name type="scientific">Kipferlia bialata</name>
    <dbReference type="NCBI Taxonomy" id="797122"/>
    <lineage>
        <taxon>Eukaryota</taxon>
        <taxon>Metamonada</taxon>
        <taxon>Carpediemonas-like organisms</taxon>
        <taxon>Kipferlia</taxon>
    </lineage>
</organism>
<feature type="compositionally biased region" description="Polar residues" evidence="1">
    <location>
        <begin position="508"/>
        <end position="521"/>
    </location>
</feature>
<keyword evidence="2" id="KW-0812">Transmembrane</keyword>
<feature type="region of interest" description="Disordered" evidence="1">
    <location>
        <begin position="1067"/>
        <end position="1118"/>
    </location>
</feature>
<sequence>LSLVSSVLTWTECADGTCPWVYVPLDPLAYGVVLSVCMCIGAYGGRTMHARLLERQGPGEDTHAHTVAESLRHSGEESECGSEDSYSSDHSYCTSTTIEYTSEDSYPEEDESEDPDGESDLMGHDTHHTCTCGQGADQPEGHTDRVHCMLRISLFSLSLLLCVCHIVYATACTYDMAWRAIVTRPILEDIRASHTSVHGLFHAALKHSVRVVLSGAALRYLVSSIFMCRRAGAAHVGSRATVGYPQEESIQWEEREREEEEDGSLGGIRVSATGVHPSIHTSMHSEPPSAEGSDGREDGDAAMPLLREVPVDVVSERSRALFPGDPQDVRASITSSIPPEHKEVDTVMLPLSGVCPVDMPCTPMPSVTCVMVVPTVDMQDMTRVEIICAKALQPNIGELETLDNQGEVVLAELPRLFPNCESLVIENAMTLPGSGYLIPFIGQDLFHKTYMALASLLVSQSLPLRSLSLAIRPRQLHCLPLEVGFLGLDTLRLRVPLPSNREDASYRLPNQSQTDTGDSMSVTEGCTPSLRHLSLILHVEEGGDTDDVAMDRIAESLRYRAWESVEIGVELAEPGDDEDAPCLPVLPLVQTLSLSTPSLKHLSLNLIGADCQRGLSHAVAQALECHSQSLEWVSVVLPSSDTDLSYGVEEMEHLQAIQELCLSKPMLHIDVDNDSAGQRVWPPTVSTQERIVLLGTTDAIETPLLEGRVDATAGVLTNMGHTDWACVSLRIPRTLERRAQYDPLLRRVLSAAQSVGDMTLGVQCSQRAEDGVSPCDTLLSCLGDLFCHKLRLSAPHPVPETMLRHLIPPPTLTSLCLEVALFGPDLSHLRHFVCGCPSLTTLELHGRLETPDISPLCLALQGCPTLTRVCISLIHTYPDSDGDAGSDRVVGLVESLPPGVIDLSVTVPDTSTPLTRLVESTMTQTELRLLRVAVPDAGLYLESLRDYLSMGTPCPSPPLPTLQLEIVSQGRTVVDIDRLTRALGSLKDLGMPKPVVFVSDPASPLCSPSLTTLCTGVCVSDWAHTDWMGGWGLGPTGVVITPTDYKLLLTGTVETEESEFEDYDTTMEGDLSYTYTLDTEEDTEDTSETAETETESESEYESDYESESESDSYSSEGS</sequence>
<reference evidence="3 4" key="1">
    <citation type="journal article" date="2018" name="PLoS ONE">
        <title>The draft genome of Kipferlia bialata reveals reductive genome evolution in fornicate parasites.</title>
        <authorList>
            <person name="Tanifuji G."/>
            <person name="Takabayashi S."/>
            <person name="Kume K."/>
            <person name="Takagi M."/>
            <person name="Nakayama T."/>
            <person name="Kamikawa R."/>
            <person name="Inagaki Y."/>
            <person name="Hashimoto T."/>
        </authorList>
    </citation>
    <scope>NUCLEOTIDE SEQUENCE [LARGE SCALE GENOMIC DNA]</scope>
    <source>
        <strain evidence="3">NY0173</strain>
    </source>
</reference>
<feature type="region of interest" description="Disordered" evidence="1">
    <location>
        <begin position="246"/>
        <end position="265"/>
    </location>
</feature>
<comment type="caution">
    <text evidence="3">The sequence shown here is derived from an EMBL/GenBank/DDBJ whole genome shotgun (WGS) entry which is preliminary data.</text>
</comment>